<dbReference type="SMART" id="SM00317">
    <property type="entry name" value="SET"/>
    <property type="match status" value="1"/>
</dbReference>
<dbReference type="PANTHER" id="PTHR46167">
    <property type="entry name" value="N-LYSINE METHYLTRANSFERASE KMT5A"/>
    <property type="match status" value="1"/>
</dbReference>
<accession>A0A5S6QKA7</accession>
<keyword evidence="3" id="KW-1185">Reference proteome</keyword>
<reference evidence="4" key="1">
    <citation type="submission" date="2019-12" db="UniProtKB">
        <authorList>
            <consortium name="WormBaseParasite"/>
        </authorList>
    </citation>
    <scope>IDENTIFICATION</scope>
</reference>
<dbReference type="InterPro" id="IPR047266">
    <property type="entry name" value="KMT5A-like_SET"/>
</dbReference>
<dbReference type="GO" id="GO:0042799">
    <property type="term" value="F:histone H4K20 methyltransferase activity"/>
    <property type="evidence" value="ECO:0007669"/>
    <property type="project" value="TreeGrafter"/>
</dbReference>
<name>A0A5S6QKA7_TRIMR</name>
<dbReference type="Pfam" id="PF00856">
    <property type="entry name" value="SET"/>
    <property type="match status" value="1"/>
</dbReference>
<dbReference type="GO" id="GO:0006357">
    <property type="term" value="P:regulation of transcription by RNA polymerase II"/>
    <property type="evidence" value="ECO:0007669"/>
    <property type="project" value="TreeGrafter"/>
</dbReference>
<feature type="compositionally biased region" description="Basic residues" evidence="1">
    <location>
        <begin position="1"/>
        <end position="13"/>
    </location>
</feature>
<dbReference type="Gene3D" id="2.170.270.10">
    <property type="entry name" value="SET domain"/>
    <property type="match status" value="1"/>
</dbReference>
<feature type="compositionally biased region" description="Basic and acidic residues" evidence="1">
    <location>
        <begin position="113"/>
        <end position="125"/>
    </location>
</feature>
<dbReference type="AlphaFoldDB" id="A0A5S6QKA7"/>
<dbReference type="PANTHER" id="PTHR46167:SF1">
    <property type="entry name" value="N-LYSINE METHYLTRANSFERASE KMT5A"/>
    <property type="match status" value="1"/>
</dbReference>
<feature type="region of interest" description="Disordered" evidence="1">
    <location>
        <begin position="57"/>
        <end position="84"/>
    </location>
</feature>
<dbReference type="WBParaSite" id="TMUE_2000007332.1">
    <property type="protein sequence ID" value="TMUE_2000007332.1"/>
    <property type="gene ID" value="WBGene00294101"/>
</dbReference>
<dbReference type="CDD" id="cd10528">
    <property type="entry name" value="SET_SETD8"/>
    <property type="match status" value="1"/>
</dbReference>
<proteinExistence type="predicted"/>
<organism evidence="3 4">
    <name type="scientific">Trichuris muris</name>
    <name type="common">Mouse whipworm</name>
    <dbReference type="NCBI Taxonomy" id="70415"/>
    <lineage>
        <taxon>Eukaryota</taxon>
        <taxon>Metazoa</taxon>
        <taxon>Ecdysozoa</taxon>
        <taxon>Nematoda</taxon>
        <taxon>Enoplea</taxon>
        <taxon>Dorylaimia</taxon>
        <taxon>Trichinellida</taxon>
        <taxon>Trichuridae</taxon>
        <taxon>Trichuris</taxon>
    </lineage>
</organism>
<evidence type="ECO:0000313" key="4">
    <source>
        <dbReference type="WBParaSite" id="TMUE_2000007332.1"/>
    </source>
</evidence>
<evidence type="ECO:0000256" key="1">
    <source>
        <dbReference type="SAM" id="MobiDB-lite"/>
    </source>
</evidence>
<protein>
    <submittedName>
        <fullName evidence="4">SET domain-containing protein</fullName>
    </submittedName>
</protein>
<dbReference type="Proteomes" id="UP000046395">
    <property type="component" value="Unassembled WGS sequence"/>
</dbReference>
<feature type="domain" description="SET" evidence="2">
    <location>
        <begin position="241"/>
        <end position="347"/>
    </location>
</feature>
<feature type="region of interest" description="Disordered" evidence="1">
    <location>
        <begin position="113"/>
        <end position="184"/>
    </location>
</feature>
<dbReference type="InterPro" id="IPR051760">
    <property type="entry name" value="KMT5A"/>
</dbReference>
<dbReference type="PROSITE" id="PS50280">
    <property type="entry name" value="SET"/>
    <property type="match status" value="1"/>
</dbReference>
<feature type="region of interest" description="Disordered" evidence="1">
    <location>
        <begin position="1"/>
        <end position="25"/>
    </location>
</feature>
<dbReference type="STRING" id="70415.A0A5S6QKA7"/>
<dbReference type="GO" id="GO:0005634">
    <property type="term" value="C:nucleus"/>
    <property type="evidence" value="ECO:0007669"/>
    <property type="project" value="TreeGrafter"/>
</dbReference>
<dbReference type="InterPro" id="IPR046341">
    <property type="entry name" value="SET_dom_sf"/>
</dbReference>
<evidence type="ECO:0000259" key="2">
    <source>
        <dbReference type="PROSITE" id="PS50280"/>
    </source>
</evidence>
<dbReference type="GO" id="GO:0005700">
    <property type="term" value="C:polytene chromosome"/>
    <property type="evidence" value="ECO:0007669"/>
    <property type="project" value="TreeGrafter"/>
</dbReference>
<dbReference type="GO" id="GO:0043516">
    <property type="term" value="P:regulation of DNA damage response, signal transduction by p53 class mediator"/>
    <property type="evidence" value="ECO:0007669"/>
    <property type="project" value="TreeGrafter"/>
</dbReference>
<evidence type="ECO:0000313" key="3">
    <source>
        <dbReference type="Proteomes" id="UP000046395"/>
    </source>
</evidence>
<dbReference type="SUPFAM" id="SSF82199">
    <property type="entry name" value="SET domain"/>
    <property type="match status" value="1"/>
</dbReference>
<dbReference type="InterPro" id="IPR001214">
    <property type="entry name" value="SET_dom"/>
</dbReference>
<sequence>MRTHARKGRRGFKKTSLNSSHTTGVGAKHGMLKYFTVVSEKCEAYVSTKEEVYASVQNGSETEGKDLQSEAECQEAHTQSPVKTSELVKGTTYCSPRKLGGRERNGEISLLKSSKELKKSSKGDEQNGVVPSSRTVGTPLKTVAVSSEKVNGDHKEKSASTSAECSSRRRKGITGRKGTRDVCNSPAGIETTTWKAGKSTKQTNKITSYFSTRKSERLTESQIKGKNLELLKRAVLTCCEDSLNVKQFEGKGRGVVAARDFEKALKREKSYQNDSSIGCYMYYFTYRDKHYCVDATEETEYKARLINHSAKEPNCVPKIIEVNDRPCIVLIASRNVRVGEELLYNYGDRSRAAVAANPWLVNS</sequence>